<dbReference type="SFLD" id="SFLDG00002">
    <property type="entry name" value="C1.7:_P-type_atpase_like"/>
    <property type="match status" value="1"/>
</dbReference>
<dbReference type="InterPro" id="IPR023214">
    <property type="entry name" value="HAD_sf"/>
</dbReference>
<feature type="transmembrane region" description="Helical" evidence="9">
    <location>
        <begin position="248"/>
        <end position="267"/>
    </location>
</feature>
<dbReference type="InterPro" id="IPR018303">
    <property type="entry name" value="ATPase_P-typ_P_site"/>
</dbReference>
<evidence type="ECO:0000256" key="1">
    <source>
        <dbReference type="ARBA" id="ARBA00004141"/>
    </source>
</evidence>
<dbReference type="InterPro" id="IPR044492">
    <property type="entry name" value="P_typ_ATPase_HD_dom"/>
</dbReference>
<feature type="transmembrane region" description="Helical" evidence="9">
    <location>
        <begin position="761"/>
        <end position="780"/>
    </location>
</feature>
<evidence type="ECO:0000256" key="5">
    <source>
        <dbReference type="ARBA" id="ARBA00022842"/>
    </source>
</evidence>
<evidence type="ECO:0000256" key="4">
    <source>
        <dbReference type="ARBA" id="ARBA00022840"/>
    </source>
</evidence>
<comment type="caution">
    <text evidence="11">The sequence shown here is derived from an EMBL/GenBank/DDBJ whole genome shotgun (WGS) entry which is preliminary data.</text>
</comment>
<evidence type="ECO:0000256" key="6">
    <source>
        <dbReference type="ARBA" id="ARBA00022967"/>
    </source>
</evidence>
<dbReference type="InterPro" id="IPR004014">
    <property type="entry name" value="ATPase_P-typ_cation-transptr_N"/>
</dbReference>
<evidence type="ECO:0000259" key="10">
    <source>
        <dbReference type="SMART" id="SM00831"/>
    </source>
</evidence>
<evidence type="ECO:0000256" key="7">
    <source>
        <dbReference type="ARBA" id="ARBA00022989"/>
    </source>
</evidence>
<organism evidence="11 12">
    <name type="scientific">Sulfurovum xiamenensis</name>
    <dbReference type="NCBI Taxonomy" id="3019066"/>
    <lineage>
        <taxon>Bacteria</taxon>
        <taxon>Pseudomonadati</taxon>
        <taxon>Campylobacterota</taxon>
        <taxon>Epsilonproteobacteria</taxon>
        <taxon>Campylobacterales</taxon>
        <taxon>Sulfurovaceae</taxon>
        <taxon>Sulfurovum</taxon>
    </lineage>
</organism>
<dbReference type="NCBIfam" id="TIGR01494">
    <property type="entry name" value="ATPase_P-type"/>
    <property type="match status" value="2"/>
</dbReference>
<dbReference type="PANTHER" id="PTHR42861">
    <property type="entry name" value="CALCIUM-TRANSPORTING ATPASE"/>
    <property type="match status" value="1"/>
</dbReference>
<keyword evidence="8 9" id="KW-0472">Membrane</keyword>
<dbReference type="SUPFAM" id="SSF81665">
    <property type="entry name" value="Calcium ATPase, transmembrane domain M"/>
    <property type="match status" value="1"/>
</dbReference>
<keyword evidence="7 9" id="KW-1133">Transmembrane helix</keyword>
<keyword evidence="4" id="KW-0067">ATP-binding</keyword>
<comment type="subcellular location">
    <subcellularLocation>
        <location evidence="1">Membrane</location>
        <topology evidence="1">Multi-pass membrane protein</topology>
    </subcellularLocation>
</comment>
<keyword evidence="5" id="KW-0460">Magnesium</keyword>
<dbReference type="PRINTS" id="PR00120">
    <property type="entry name" value="HATPASE"/>
</dbReference>
<feature type="domain" description="Cation-transporting P-type ATPase N-terminal" evidence="10">
    <location>
        <begin position="6"/>
        <end position="80"/>
    </location>
</feature>
<gene>
    <name evidence="11" type="ORF">PF327_05005</name>
</gene>
<feature type="transmembrane region" description="Helical" evidence="9">
    <location>
        <begin position="831"/>
        <end position="851"/>
    </location>
</feature>
<dbReference type="NCBIfam" id="TIGR01116">
    <property type="entry name" value="ATPase-IIA1_Ca"/>
    <property type="match status" value="1"/>
</dbReference>
<feature type="transmembrane region" description="Helical" evidence="9">
    <location>
        <begin position="55"/>
        <end position="78"/>
    </location>
</feature>
<evidence type="ECO:0000256" key="2">
    <source>
        <dbReference type="ARBA" id="ARBA00022692"/>
    </source>
</evidence>
<accession>A0ABT7QR30</accession>
<dbReference type="Pfam" id="PF13246">
    <property type="entry name" value="Cation_ATPase"/>
    <property type="match status" value="1"/>
</dbReference>
<proteinExistence type="predicted"/>
<dbReference type="RefSeq" id="WP_008242475.1">
    <property type="nucleotide sequence ID" value="NZ_JAQIBC010000002.1"/>
</dbReference>
<dbReference type="SUPFAM" id="SSF56784">
    <property type="entry name" value="HAD-like"/>
    <property type="match status" value="1"/>
</dbReference>
<dbReference type="InterPro" id="IPR005782">
    <property type="entry name" value="P-type_ATPase_IIA"/>
</dbReference>
<dbReference type="InterPro" id="IPR006068">
    <property type="entry name" value="ATPase_P-typ_cation-transptr_C"/>
</dbReference>
<evidence type="ECO:0000256" key="3">
    <source>
        <dbReference type="ARBA" id="ARBA00022741"/>
    </source>
</evidence>
<dbReference type="InterPro" id="IPR023299">
    <property type="entry name" value="ATPase_P-typ_cyto_dom_N"/>
</dbReference>
<sequence length="892" mass="97939">MKNSVQWQTKDINDLLSALNSDIQTGLSEEEAKHRVEVYGPNELVRIEKSPWYQVFLRQFTNVLILILIVAAAISLAIGELGDAVTILVIIVLNGILGFVQEFKAENAIEVLRKMLHPKCKVLRASKEQIIDAKMLVPGDIVLLEIGDRVPADLRLIQSFNLKVDESSLTGESASVFKKVDTVDKDTPLSEQSDMAWMGTAVVNGRGTGIVVETGMQTQFGKIARMTQSVDTVKTPLQKKLAVLGKKLGIYSVAISILVALIGWLLGKDLFEMFLTGVALAVAVVPEGLPAVVTITLALGIKAMAKQKALLRRLQAAETLGAATTICTDKTGTLTQNQMTVKKIWLLSGEIEVTGSGYEPKGHFEVAGEKIDHKSHTDLMMLLKSALICNHAKVQKNNADWEVIGEPTEASLVVSAYKAGLYDDENDTRVSEFSFNSSRKRMSVIVHEKDTLTAYVKGAPEVILERSTQVFKDGKVLPLEESYKKEIESAYKKMATNGLRTLAIAFRRLPVDTTLLEESVENSLVLLGFVGIIDPPHEEVPEAIHMAKTAGIDIIMITGDNADTALSIAHTIGLEVDRAITSSELSQMDNDTLGTVLQEKVLFARARPEDKLRIVNTLKARDEVVAMTGDGVNDAPALKEADIGIAMGKKGTDVAKSASDIVLVDDNFASIINAVKEGRREYDNIKKFVQYLMASNSGEVIVIFLNILLGGPLVLIPVQILWMNLITDGMTAIALGVEPAEKGIMKRPPREVDEPILDRGGTIMIAVLGTYVGLVTLWLFHYYLAKDPQNGMVLAQTIAFTGIIILEKMIVLNFRSLREPINVIGFFTNKWLLLAIALTLGLQACAVYVPFLQSALHTTAMSWEDWGIIVLVSLPIFILTELYKWIRWTKWK</sequence>
<protein>
    <submittedName>
        <fullName evidence="11">Calcium-translocating P-type ATPase, SERCA-type</fullName>
    </submittedName>
</protein>
<dbReference type="Gene3D" id="1.20.1110.10">
    <property type="entry name" value="Calcium-transporting ATPase, transmembrane domain"/>
    <property type="match status" value="1"/>
</dbReference>
<dbReference type="SUPFAM" id="SSF81660">
    <property type="entry name" value="Metal cation-transporting ATPase, ATP-binding domain N"/>
    <property type="match status" value="1"/>
</dbReference>
<dbReference type="Pfam" id="PF08282">
    <property type="entry name" value="Hydrolase_3"/>
    <property type="match status" value="1"/>
</dbReference>
<dbReference type="EMBL" id="JAQIBC010000002">
    <property type="protein sequence ID" value="MDM5263550.1"/>
    <property type="molecule type" value="Genomic_DNA"/>
</dbReference>
<dbReference type="PRINTS" id="PR00119">
    <property type="entry name" value="CATATPASE"/>
</dbReference>
<dbReference type="SFLD" id="SFLDF00027">
    <property type="entry name" value="p-type_atpase"/>
    <property type="match status" value="1"/>
</dbReference>
<dbReference type="Proteomes" id="UP001169066">
    <property type="component" value="Unassembled WGS sequence"/>
</dbReference>
<keyword evidence="2 9" id="KW-0812">Transmembrane</keyword>
<dbReference type="InterPro" id="IPR036412">
    <property type="entry name" value="HAD-like_sf"/>
</dbReference>
<dbReference type="InterPro" id="IPR001757">
    <property type="entry name" value="P_typ_ATPase"/>
</dbReference>
<keyword evidence="6" id="KW-1278">Translocase</keyword>
<feature type="transmembrane region" description="Helical" evidence="9">
    <location>
        <begin position="84"/>
        <end position="103"/>
    </location>
</feature>
<feature type="transmembrane region" description="Helical" evidence="9">
    <location>
        <begin position="273"/>
        <end position="301"/>
    </location>
</feature>
<dbReference type="SUPFAM" id="SSF81653">
    <property type="entry name" value="Calcium ATPase, transduction domain A"/>
    <property type="match status" value="1"/>
</dbReference>
<dbReference type="InterPro" id="IPR059000">
    <property type="entry name" value="ATPase_P-type_domA"/>
</dbReference>
<dbReference type="PROSITE" id="PS00154">
    <property type="entry name" value="ATPASE_E1_E2"/>
    <property type="match status" value="1"/>
</dbReference>
<dbReference type="SFLD" id="SFLDS00003">
    <property type="entry name" value="Haloacid_Dehalogenase"/>
    <property type="match status" value="1"/>
</dbReference>
<keyword evidence="12" id="KW-1185">Reference proteome</keyword>
<evidence type="ECO:0000256" key="9">
    <source>
        <dbReference type="SAM" id="Phobius"/>
    </source>
</evidence>
<dbReference type="SMART" id="SM00831">
    <property type="entry name" value="Cation_ATPase_N"/>
    <property type="match status" value="1"/>
</dbReference>
<dbReference type="Gene3D" id="2.70.150.10">
    <property type="entry name" value="Calcium-transporting ATPase, cytoplasmic transduction domain A"/>
    <property type="match status" value="1"/>
</dbReference>
<dbReference type="Gene3D" id="3.40.1110.10">
    <property type="entry name" value="Calcium-transporting ATPase, cytoplasmic domain N"/>
    <property type="match status" value="1"/>
</dbReference>
<keyword evidence="3" id="KW-0547">Nucleotide-binding</keyword>
<dbReference type="InterPro" id="IPR023298">
    <property type="entry name" value="ATPase_P-typ_TM_dom_sf"/>
</dbReference>
<dbReference type="Gene3D" id="3.40.50.1000">
    <property type="entry name" value="HAD superfamily/HAD-like"/>
    <property type="match status" value="1"/>
</dbReference>
<dbReference type="Pfam" id="PF00689">
    <property type="entry name" value="Cation_ATPase_C"/>
    <property type="match status" value="1"/>
</dbReference>
<feature type="transmembrane region" description="Helical" evidence="9">
    <location>
        <begin position="866"/>
        <end position="886"/>
    </location>
</feature>
<dbReference type="Pfam" id="PF00122">
    <property type="entry name" value="E1-E2_ATPase"/>
    <property type="match status" value="1"/>
</dbReference>
<reference evidence="11" key="1">
    <citation type="submission" date="2023-01" db="EMBL/GenBank/DDBJ databases">
        <title>Sulfurovum sp. XTW-4 genome assembly.</title>
        <authorList>
            <person name="Wang J."/>
        </authorList>
    </citation>
    <scope>NUCLEOTIDE SEQUENCE</scope>
    <source>
        <strain evidence="11">XTW-4</strain>
    </source>
</reference>
<evidence type="ECO:0000313" key="12">
    <source>
        <dbReference type="Proteomes" id="UP001169066"/>
    </source>
</evidence>
<dbReference type="Pfam" id="PF00690">
    <property type="entry name" value="Cation_ATPase_N"/>
    <property type="match status" value="1"/>
</dbReference>
<evidence type="ECO:0000313" key="11">
    <source>
        <dbReference type="EMBL" id="MDM5263550.1"/>
    </source>
</evidence>
<evidence type="ECO:0000256" key="8">
    <source>
        <dbReference type="ARBA" id="ARBA00023136"/>
    </source>
</evidence>
<name>A0ABT7QR30_9BACT</name>
<dbReference type="InterPro" id="IPR008250">
    <property type="entry name" value="ATPase_P-typ_transduc_dom_A_sf"/>
</dbReference>